<dbReference type="AlphaFoldDB" id="A0AA36FZN3"/>
<organism evidence="3 4">
    <name type="scientific">Mesorhabditis spiculigera</name>
    <dbReference type="NCBI Taxonomy" id="96644"/>
    <lineage>
        <taxon>Eukaryota</taxon>
        <taxon>Metazoa</taxon>
        <taxon>Ecdysozoa</taxon>
        <taxon>Nematoda</taxon>
        <taxon>Chromadorea</taxon>
        <taxon>Rhabditida</taxon>
        <taxon>Rhabditina</taxon>
        <taxon>Rhabditomorpha</taxon>
        <taxon>Rhabditoidea</taxon>
        <taxon>Rhabditidae</taxon>
        <taxon>Mesorhabditinae</taxon>
        <taxon>Mesorhabditis</taxon>
    </lineage>
</organism>
<evidence type="ECO:0000313" key="3">
    <source>
        <dbReference type="EMBL" id="CAJ0574186.1"/>
    </source>
</evidence>
<accession>A0AA36FZN3</accession>
<feature type="region of interest" description="Disordered" evidence="2">
    <location>
        <begin position="1"/>
        <end position="78"/>
    </location>
</feature>
<dbReference type="EMBL" id="CATQJA010002628">
    <property type="protein sequence ID" value="CAJ0574186.1"/>
    <property type="molecule type" value="Genomic_DNA"/>
</dbReference>
<feature type="region of interest" description="Disordered" evidence="2">
    <location>
        <begin position="353"/>
        <end position="398"/>
    </location>
</feature>
<comment type="caution">
    <text evidence="3">The sequence shown here is derived from an EMBL/GenBank/DDBJ whole genome shotgun (WGS) entry which is preliminary data.</text>
</comment>
<keyword evidence="4" id="KW-1185">Reference proteome</keyword>
<gene>
    <name evidence="3" type="ORF">MSPICULIGERA_LOCUS12526</name>
</gene>
<reference evidence="3" key="1">
    <citation type="submission" date="2023-06" db="EMBL/GenBank/DDBJ databases">
        <authorList>
            <person name="Delattre M."/>
        </authorList>
    </citation>
    <scope>NUCLEOTIDE SEQUENCE</scope>
    <source>
        <strain evidence="3">AF72</strain>
    </source>
</reference>
<sequence>MEADKTMSPGDVIRSDEGNDKIKVGHKRRCGAMEADDATQQTTSRKKKPRQYVYINGRRYKYEPEPPPKKGTAKKNQPKHFRLDLEHEDVGLYFSVVPKHGVPEPDYAYIFVEARRVVEEWRHSFELQDAKLERVKAKYAQSEKALTNMTEQSKKERALDYQWFDKLKEAVIKQSQDRRQKGRELNAAILQLAETEEEMEHLRDDLLHTEYRLDLALTVARQKEEELSKLRGAVQKAATLENELKNTREELQLLIVALLRRHQKRRGALQQDGEVPISTLTYLLDCVVDTPPAAITSHQTLKALIREVPILELYSFVRQLASMKSSCTEAIKLVHDSLKQEKKDELERLALLHEQTEPSASSTSPNFKTPTLNGDEAKASSSQASLASGPRSRNSDQWSLEDRKAIELIMAEFRDLEKWLPRSRSEDPE</sequence>
<evidence type="ECO:0000256" key="1">
    <source>
        <dbReference type="SAM" id="Coils"/>
    </source>
</evidence>
<evidence type="ECO:0000256" key="2">
    <source>
        <dbReference type="SAM" id="MobiDB-lite"/>
    </source>
</evidence>
<feature type="non-terminal residue" evidence="3">
    <location>
        <position position="1"/>
    </location>
</feature>
<feature type="compositionally biased region" description="Low complexity" evidence="2">
    <location>
        <begin position="379"/>
        <end position="388"/>
    </location>
</feature>
<protein>
    <submittedName>
        <fullName evidence="3">Uncharacterized protein</fullName>
    </submittedName>
</protein>
<feature type="coiled-coil region" evidence="1">
    <location>
        <begin position="178"/>
        <end position="261"/>
    </location>
</feature>
<keyword evidence="1" id="KW-0175">Coiled coil</keyword>
<evidence type="ECO:0000313" key="4">
    <source>
        <dbReference type="Proteomes" id="UP001177023"/>
    </source>
</evidence>
<feature type="compositionally biased region" description="Polar residues" evidence="2">
    <location>
        <begin position="357"/>
        <end position="372"/>
    </location>
</feature>
<dbReference type="Proteomes" id="UP001177023">
    <property type="component" value="Unassembled WGS sequence"/>
</dbReference>
<feature type="compositionally biased region" description="Basic and acidic residues" evidence="2">
    <location>
        <begin position="13"/>
        <end position="23"/>
    </location>
</feature>
<name>A0AA36FZN3_9BILA</name>
<proteinExistence type="predicted"/>